<reference evidence="1 2" key="1">
    <citation type="journal article" date="2019" name="Commun. Biol.">
        <title>The bagworm genome reveals a unique fibroin gene that provides high tensile strength.</title>
        <authorList>
            <person name="Kono N."/>
            <person name="Nakamura H."/>
            <person name="Ohtoshi R."/>
            <person name="Tomita M."/>
            <person name="Numata K."/>
            <person name="Arakawa K."/>
        </authorList>
    </citation>
    <scope>NUCLEOTIDE SEQUENCE [LARGE SCALE GENOMIC DNA]</scope>
</reference>
<name>A0A4C1XFF3_EUMVA</name>
<gene>
    <name evidence="1" type="ORF">EVAR_51907_1</name>
</gene>
<organism evidence="1 2">
    <name type="scientific">Eumeta variegata</name>
    <name type="common">Bagworm moth</name>
    <name type="synonym">Eumeta japonica</name>
    <dbReference type="NCBI Taxonomy" id="151549"/>
    <lineage>
        <taxon>Eukaryota</taxon>
        <taxon>Metazoa</taxon>
        <taxon>Ecdysozoa</taxon>
        <taxon>Arthropoda</taxon>
        <taxon>Hexapoda</taxon>
        <taxon>Insecta</taxon>
        <taxon>Pterygota</taxon>
        <taxon>Neoptera</taxon>
        <taxon>Endopterygota</taxon>
        <taxon>Lepidoptera</taxon>
        <taxon>Glossata</taxon>
        <taxon>Ditrysia</taxon>
        <taxon>Tineoidea</taxon>
        <taxon>Psychidae</taxon>
        <taxon>Oiketicinae</taxon>
        <taxon>Eumeta</taxon>
    </lineage>
</organism>
<dbReference type="AlphaFoldDB" id="A0A4C1XFF3"/>
<evidence type="ECO:0000313" key="2">
    <source>
        <dbReference type="Proteomes" id="UP000299102"/>
    </source>
</evidence>
<sequence>MPRILECGQIAAPNANSHERNALDEDGLQDSGSEVSDRVNDGTWIDCLLYCNVAKKRKTFLKRIQKLPGKKKRRTSIWSEKVVIAIQKRNARQLLARERTVARRTRRLHTGGWVFTTWPSAVVIAASARADESAAPPLTPSPSLCLLFGSPSEPPYRQVQSIAHKLRTFDAD</sequence>
<comment type="caution">
    <text evidence="1">The sequence shown here is derived from an EMBL/GenBank/DDBJ whole genome shotgun (WGS) entry which is preliminary data.</text>
</comment>
<keyword evidence="2" id="KW-1185">Reference proteome</keyword>
<dbReference type="Proteomes" id="UP000299102">
    <property type="component" value="Unassembled WGS sequence"/>
</dbReference>
<proteinExistence type="predicted"/>
<protein>
    <submittedName>
        <fullName evidence="1">Uncharacterized protein</fullName>
    </submittedName>
</protein>
<dbReference type="EMBL" id="BGZK01000846">
    <property type="protein sequence ID" value="GBP62661.1"/>
    <property type="molecule type" value="Genomic_DNA"/>
</dbReference>
<evidence type="ECO:0000313" key="1">
    <source>
        <dbReference type="EMBL" id="GBP62661.1"/>
    </source>
</evidence>
<accession>A0A4C1XFF3</accession>